<gene>
    <name evidence="1" type="ORF">EUGRSUZ_K00424</name>
</gene>
<evidence type="ECO:0000313" key="1">
    <source>
        <dbReference type="EMBL" id="KCW46614.1"/>
    </source>
</evidence>
<organism evidence="1">
    <name type="scientific">Eucalyptus grandis</name>
    <name type="common">Flooded gum</name>
    <dbReference type="NCBI Taxonomy" id="71139"/>
    <lineage>
        <taxon>Eukaryota</taxon>
        <taxon>Viridiplantae</taxon>
        <taxon>Streptophyta</taxon>
        <taxon>Embryophyta</taxon>
        <taxon>Tracheophyta</taxon>
        <taxon>Spermatophyta</taxon>
        <taxon>Magnoliopsida</taxon>
        <taxon>eudicotyledons</taxon>
        <taxon>Gunneridae</taxon>
        <taxon>Pentapetalae</taxon>
        <taxon>rosids</taxon>
        <taxon>malvids</taxon>
        <taxon>Myrtales</taxon>
        <taxon>Myrtaceae</taxon>
        <taxon>Myrtoideae</taxon>
        <taxon>Eucalypteae</taxon>
        <taxon>Eucalyptus</taxon>
    </lineage>
</organism>
<dbReference type="EMBL" id="KK198763">
    <property type="protein sequence ID" value="KCW46614.1"/>
    <property type="molecule type" value="Genomic_DNA"/>
</dbReference>
<dbReference type="Gramene" id="KCW46614">
    <property type="protein sequence ID" value="KCW46614"/>
    <property type="gene ID" value="EUGRSUZ_K00424"/>
</dbReference>
<name>A0A058ZYS7_EUCGR</name>
<sequence>MLLSHSMFMKKLLCLSLLNHHQKITRLFEDHLFKIYLVLTTYGGQSRNHVFATHDSVSFLAAEKHFKLTDMDTK</sequence>
<accession>A0A058ZYS7</accession>
<dbReference type="AlphaFoldDB" id="A0A058ZYS7"/>
<dbReference type="InParanoid" id="A0A058ZYS7"/>
<protein>
    <submittedName>
        <fullName evidence="1">Uncharacterized protein</fullName>
    </submittedName>
</protein>
<reference evidence="1" key="1">
    <citation type="submission" date="2013-07" db="EMBL/GenBank/DDBJ databases">
        <title>The genome of Eucalyptus grandis.</title>
        <authorList>
            <person name="Schmutz J."/>
            <person name="Hayes R."/>
            <person name="Myburg A."/>
            <person name="Tuskan G."/>
            <person name="Grattapaglia D."/>
            <person name="Rokhsar D.S."/>
        </authorList>
    </citation>
    <scope>NUCLEOTIDE SEQUENCE</scope>
    <source>
        <tissue evidence="1">Leaf extractions</tissue>
    </source>
</reference>
<proteinExistence type="predicted"/>